<dbReference type="NCBIfam" id="TIGR01024">
    <property type="entry name" value="rplS_bact"/>
    <property type="match status" value="1"/>
</dbReference>
<accession>A0A0F9PBW1</accession>
<dbReference type="AlphaFoldDB" id="A0A0F9PBW1"/>
<dbReference type="SUPFAM" id="SSF50104">
    <property type="entry name" value="Translation proteins SH3-like domain"/>
    <property type="match status" value="1"/>
</dbReference>
<keyword evidence="2" id="KW-0689">Ribosomal protein</keyword>
<gene>
    <name evidence="4" type="ORF">LCGC14_0919640</name>
</gene>
<sequence>MQAKVEKIEEEAMKKDISKFRSGDTVAVHFDIHEGKRKRTQIFEGVVLRRRGGGIRETFTVRKVSFGIGVERIFPLHSPLIKKIEVVKQGKARRANLSYLRNRVGK</sequence>
<dbReference type="EMBL" id="LAZR01003100">
    <property type="protein sequence ID" value="KKN22012.1"/>
    <property type="molecule type" value="Genomic_DNA"/>
</dbReference>
<organism evidence="4">
    <name type="scientific">marine sediment metagenome</name>
    <dbReference type="NCBI Taxonomy" id="412755"/>
    <lineage>
        <taxon>unclassified sequences</taxon>
        <taxon>metagenomes</taxon>
        <taxon>ecological metagenomes</taxon>
    </lineage>
</organism>
<comment type="similarity">
    <text evidence="1">Belongs to the bacterial ribosomal protein bL19 family.</text>
</comment>
<dbReference type="Pfam" id="PF01245">
    <property type="entry name" value="Ribosomal_L19"/>
    <property type="match status" value="1"/>
</dbReference>
<name>A0A0F9PBW1_9ZZZZ</name>
<dbReference type="InterPro" id="IPR008991">
    <property type="entry name" value="Translation_prot_SH3-like_sf"/>
</dbReference>
<dbReference type="PANTHER" id="PTHR15680">
    <property type="entry name" value="RIBOSOMAL PROTEIN L19"/>
    <property type="match status" value="1"/>
</dbReference>
<dbReference type="Gene3D" id="2.30.30.790">
    <property type="match status" value="1"/>
</dbReference>
<dbReference type="GO" id="GO:0003735">
    <property type="term" value="F:structural constituent of ribosome"/>
    <property type="evidence" value="ECO:0007669"/>
    <property type="project" value="InterPro"/>
</dbReference>
<comment type="caution">
    <text evidence="4">The sequence shown here is derived from an EMBL/GenBank/DDBJ whole genome shotgun (WGS) entry which is preliminary data.</text>
</comment>
<evidence type="ECO:0000256" key="3">
    <source>
        <dbReference type="ARBA" id="ARBA00023274"/>
    </source>
</evidence>
<evidence type="ECO:0000256" key="1">
    <source>
        <dbReference type="ARBA" id="ARBA00005781"/>
    </source>
</evidence>
<dbReference type="InterPro" id="IPR001857">
    <property type="entry name" value="Ribosomal_bL19"/>
</dbReference>
<evidence type="ECO:0008006" key="5">
    <source>
        <dbReference type="Google" id="ProtNLM"/>
    </source>
</evidence>
<reference evidence="4" key="1">
    <citation type="journal article" date="2015" name="Nature">
        <title>Complex archaea that bridge the gap between prokaryotes and eukaryotes.</title>
        <authorList>
            <person name="Spang A."/>
            <person name="Saw J.H."/>
            <person name="Jorgensen S.L."/>
            <person name="Zaremba-Niedzwiedzka K."/>
            <person name="Martijn J."/>
            <person name="Lind A.E."/>
            <person name="van Eijk R."/>
            <person name="Schleper C."/>
            <person name="Guy L."/>
            <person name="Ettema T.J."/>
        </authorList>
    </citation>
    <scope>NUCLEOTIDE SEQUENCE</scope>
</reference>
<keyword evidence="3" id="KW-0687">Ribonucleoprotein</keyword>
<dbReference type="InterPro" id="IPR038657">
    <property type="entry name" value="Ribosomal_bL19_sf"/>
</dbReference>
<proteinExistence type="inferred from homology"/>
<protein>
    <recommendedName>
        <fullName evidence="5">50S ribosomal protein L19</fullName>
    </recommendedName>
</protein>
<dbReference type="PRINTS" id="PR00061">
    <property type="entry name" value="RIBOSOMALL19"/>
</dbReference>
<dbReference type="GO" id="GO:0022625">
    <property type="term" value="C:cytosolic large ribosomal subunit"/>
    <property type="evidence" value="ECO:0007669"/>
    <property type="project" value="TreeGrafter"/>
</dbReference>
<dbReference type="GO" id="GO:0006412">
    <property type="term" value="P:translation"/>
    <property type="evidence" value="ECO:0007669"/>
    <property type="project" value="InterPro"/>
</dbReference>
<dbReference type="PANTHER" id="PTHR15680:SF9">
    <property type="entry name" value="LARGE RIBOSOMAL SUBUNIT PROTEIN BL19M"/>
    <property type="match status" value="1"/>
</dbReference>
<evidence type="ECO:0000256" key="2">
    <source>
        <dbReference type="ARBA" id="ARBA00022980"/>
    </source>
</evidence>
<evidence type="ECO:0000313" key="4">
    <source>
        <dbReference type="EMBL" id="KKN22012.1"/>
    </source>
</evidence>
<dbReference type="PIRSF" id="PIRSF002191">
    <property type="entry name" value="Ribosomal_L19"/>
    <property type="match status" value="1"/>
</dbReference>